<comment type="caution">
    <text evidence="1">The sequence shown here is derived from an EMBL/GenBank/DDBJ whole genome shotgun (WGS) entry which is preliminary data.</text>
</comment>
<protein>
    <submittedName>
        <fullName evidence="1">Uncharacterized protein</fullName>
    </submittedName>
</protein>
<dbReference type="HOGENOM" id="CLU_1634496_0_0_9"/>
<evidence type="ECO:0000313" key="1">
    <source>
        <dbReference type="EMBL" id="KGF56823.1"/>
    </source>
</evidence>
<accession>A0A096BBT6</accession>
<dbReference type="EMBL" id="ADLO01000027">
    <property type="protein sequence ID" value="KGF56823.1"/>
    <property type="molecule type" value="Genomic_DNA"/>
</dbReference>
<gene>
    <name evidence="1" type="ORF">HMPREF9460_00722</name>
</gene>
<name>A0A096BBT6_FLAPL</name>
<reference evidence="1 2" key="1">
    <citation type="submission" date="2011-08" db="EMBL/GenBank/DDBJ databases">
        <title>The Genome Sequence of Clostridium orbiscindens 1_3_50AFAA.</title>
        <authorList>
            <consortium name="The Broad Institute Genome Sequencing Platform"/>
            <person name="Earl A."/>
            <person name="Ward D."/>
            <person name="Feldgarden M."/>
            <person name="Gevers D."/>
            <person name="Daigneault M."/>
            <person name="Strauss J."/>
            <person name="Allen-Vercoe E."/>
            <person name="Young S.K."/>
            <person name="Zeng Q."/>
            <person name="Gargeya S."/>
            <person name="Fitzgerald M."/>
            <person name="Haas B."/>
            <person name="Abouelleil A."/>
            <person name="Alvarado L."/>
            <person name="Arachchi H.M."/>
            <person name="Berlin A."/>
            <person name="Brown A."/>
            <person name="Chapman S.B."/>
            <person name="Chen Z."/>
            <person name="Dunbar C."/>
            <person name="Freedman E."/>
            <person name="Gearin G."/>
            <person name="Gellesch M."/>
            <person name="Goldberg J."/>
            <person name="Griggs A."/>
            <person name="Gujja S."/>
            <person name="Heiman D."/>
            <person name="Howarth C."/>
            <person name="Larson L."/>
            <person name="Lui A."/>
            <person name="MacDonald P.J.P."/>
            <person name="Montmayeur A."/>
            <person name="Murphy C."/>
            <person name="Neiman D."/>
            <person name="Pearson M."/>
            <person name="Priest M."/>
            <person name="Roberts A."/>
            <person name="Saif S."/>
            <person name="Shea T."/>
            <person name="Shenoy N."/>
            <person name="Sisk P."/>
            <person name="Stolte C."/>
            <person name="Sykes S."/>
            <person name="Wortman J."/>
            <person name="Nusbaum C."/>
            <person name="Birren B."/>
        </authorList>
    </citation>
    <scope>NUCLEOTIDE SEQUENCE [LARGE SCALE GENOMIC DNA]</scope>
    <source>
        <strain evidence="1 2">1_3_50AFAA</strain>
    </source>
</reference>
<dbReference type="AlphaFoldDB" id="A0A096BBT6"/>
<evidence type="ECO:0000313" key="2">
    <source>
        <dbReference type="Proteomes" id="UP000029585"/>
    </source>
</evidence>
<dbReference type="Proteomes" id="UP000029585">
    <property type="component" value="Unassembled WGS sequence"/>
</dbReference>
<sequence>MYFRCNNGGWNKTHEQVEQMPRIDSFELKHTHAWGGIFCGGKYLDIYQDNDFCEIFPPRGYKIRLSHKANGYGGQQTFFLCPGCGMRVRYLYVAGRKGFLCRKCAKLNYKSQQQTKDSMVDYWNGMNYVKRYLNLPPWPVDGFSFVRFRPGKPKWMHESTYQRHLIRLSRYQLRHGKRLAEDLARLFR</sequence>
<dbReference type="RefSeq" id="WP_044939026.1">
    <property type="nucleotide sequence ID" value="NZ_KN174161.1"/>
</dbReference>
<proteinExistence type="predicted"/>
<keyword evidence="2" id="KW-1185">Reference proteome</keyword>
<dbReference type="PATRIC" id="fig|742738.3.peg.754"/>
<organism evidence="1 2">
    <name type="scientific">Flavonifractor plautii 1_3_50AFAA</name>
    <dbReference type="NCBI Taxonomy" id="742738"/>
    <lineage>
        <taxon>Bacteria</taxon>
        <taxon>Bacillati</taxon>
        <taxon>Bacillota</taxon>
        <taxon>Clostridia</taxon>
        <taxon>Eubacteriales</taxon>
        <taxon>Oscillospiraceae</taxon>
        <taxon>Flavonifractor</taxon>
    </lineage>
</organism>